<evidence type="ECO:0000256" key="12">
    <source>
        <dbReference type="ARBA" id="ARBA00033413"/>
    </source>
</evidence>
<dbReference type="Pfam" id="PF01288">
    <property type="entry name" value="HPPK"/>
    <property type="match status" value="1"/>
</dbReference>
<evidence type="ECO:0000256" key="7">
    <source>
        <dbReference type="ARBA" id="ARBA00022777"/>
    </source>
</evidence>
<evidence type="ECO:0000256" key="1">
    <source>
        <dbReference type="ARBA" id="ARBA00005051"/>
    </source>
</evidence>
<evidence type="ECO:0000256" key="10">
    <source>
        <dbReference type="ARBA" id="ARBA00029409"/>
    </source>
</evidence>
<evidence type="ECO:0000313" key="14">
    <source>
        <dbReference type="EMBL" id="AMY67634.1"/>
    </source>
</evidence>
<dbReference type="PANTHER" id="PTHR43071">
    <property type="entry name" value="2-AMINO-4-HYDROXY-6-HYDROXYMETHYLDIHYDROPTERIDINE PYROPHOSPHOKINASE"/>
    <property type="match status" value="1"/>
</dbReference>
<dbReference type="EMBL" id="CP012661">
    <property type="protein sequence ID" value="AMY67634.1"/>
    <property type="molecule type" value="Genomic_DNA"/>
</dbReference>
<evidence type="ECO:0000313" key="15">
    <source>
        <dbReference type="Proteomes" id="UP000076128"/>
    </source>
</evidence>
<dbReference type="InterPro" id="IPR035907">
    <property type="entry name" value="Hppk_sf"/>
</dbReference>
<dbReference type="UniPathway" id="UPA00077">
    <property type="reaction ID" value="UER00155"/>
</dbReference>
<comment type="similarity">
    <text evidence="2">Belongs to the HPPK family.</text>
</comment>
<keyword evidence="7 14" id="KW-0418">Kinase</keyword>
<evidence type="ECO:0000259" key="13">
    <source>
        <dbReference type="Pfam" id="PF01288"/>
    </source>
</evidence>
<evidence type="ECO:0000256" key="8">
    <source>
        <dbReference type="ARBA" id="ARBA00022840"/>
    </source>
</evidence>
<protein>
    <recommendedName>
        <fullName evidence="4">2-amino-4-hydroxy-6-hydroxymethyldihydropteridine pyrophosphokinase</fullName>
        <ecNumber evidence="3">2.7.6.3</ecNumber>
    </recommendedName>
    <alternativeName>
        <fullName evidence="11">6-hydroxymethyl-7,8-dihydropterin pyrophosphokinase</fullName>
    </alternativeName>
    <alternativeName>
        <fullName evidence="12">7,8-dihydro-6-hydroxymethylpterin-pyrophosphokinase</fullName>
    </alternativeName>
</protein>
<dbReference type="PANTHER" id="PTHR43071:SF1">
    <property type="entry name" value="2-AMINO-4-HYDROXY-6-HYDROXYMETHYLDIHYDROPTERIDINE PYROPHOSPHOKINASE"/>
    <property type="match status" value="1"/>
</dbReference>
<keyword evidence="9" id="KW-0289">Folate biosynthesis</keyword>
<proteinExistence type="inferred from homology"/>
<feature type="domain" description="7,8-dihydro-6-hydroxymethylpterin-pyrophosphokinase" evidence="13">
    <location>
        <begin position="16"/>
        <end position="166"/>
    </location>
</feature>
<dbReference type="Gene3D" id="3.30.70.560">
    <property type="entry name" value="7,8-Dihydro-6-hydroxymethylpterin-pyrophosphokinase HPPK"/>
    <property type="match status" value="1"/>
</dbReference>
<dbReference type="GO" id="GO:0046654">
    <property type="term" value="P:tetrahydrofolate biosynthetic process"/>
    <property type="evidence" value="ECO:0007669"/>
    <property type="project" value="UniProtKB-UniPathway"/>
</dbReference>
<dbReference type="PATRIC" id="fig|1335048.3.peg.391"/>
<comment type="function">
    <text evidence="10">Catalyzes the transfer of pyrophosphate from adenosine triphosphate (ATP) to 6-hydroxymethyl-7,8-dihydropterin, an enzymatic step in folate biosynthesis pathway.</text>
</comment>
<dbReference type="NCBIfam" id="TIGR01498">
    <property type="entry name" value="folK"/>
    <property type="match status" value="1"/>
</dbReference>
<dbReference type="GO" id="GO:0046656">
    <property type="term" value="P:folic acid biosynthetic process"/>
    <property type="evidence" value="ECO:0007669"/>
    <property type="project" value="UniProtKB-KW"/>
</dbReference>
<keyword evidence="15" id="KW-1185">Reference proteome</keyword>
<accession>A0A159Z119</accession>
<dbReference type="GO" id="GO:0003848">
    <property type="term" value="F:2-amino-4-hydroxy-6-hydroxymethyldihydropteridine diphosphokinase activity"/>
    <property type="evidence" value="ECO:0007669"/>
    <property type="project" value="UniProtKB-EC"/>
</dbReference>
<evidence type="ECO:0000256" key="11">
    <source>
        <dbReference type="ARBA" id="ARBA00029766"/>
    </source>
</evidence>
<keyword evidence="6" id="KW-0547">Nucleotide-binding</keyword>
<dbReference type="EC" id="2.7.6.3" evidence="3"/>
<keyword evidence="5" id="KW-0808">Transferase</keyword>
<dbReference type="STRING" id="1335048.AKL17_0372"/>
<evidence type="ECO:0000256" key="2">
    <source>
        <dbReference type="ARBA" id="ARBA00005810"/>
    </source>
</evidence>
<evidence type="ECO:0000256" key="3">
    <source>
        <dbReference type="ARBA" id="ARBA00013253"/>
    </source>
</evidence>
<reference evidence="14 15" key="1">
    <citation type="submission" date="2015-09" db="EMBL/GenBank/DDBJ databases">
        <title>Complete genome sequence of Defluviimonas alba cai42t isolated from an oilfield in Xinjiang.</title>
        <authorList>
            <person name="Geng S."/>
            <person name="Pan X."/>
            <person name="Wu X."/>
        </authorList>
    </citation>
    <scope>NUCLEOTIDE SEQUENCE [LARGE SCALE GENOMIC DNA]</scope>
    <source>
        <strain evidence="15">cai42</strain>
    </source>
</reference>
<dbReference type="RefSeq" id="WP_335339732.1">
    <property type="nucleotide sequence ID" value="NZ_CP012661.1"/>
</dbReference>
<name>A0A159Z119_9RHOB</name>
<dbReference type="GO" id="GO:0005524">
    <property type="term" value="F:ATP binding"/>
    <property type="evidence" value="ECO:0007669"/>
    <property type="project" value="UniProtKB-KW"/>
</dbReference>
<dbReference type="InterPro" id="IPR000550">
    <property type="entry name" value="Hppk"/>
</dbReference>
<evidence type="ECO:0000256" key="4">
    <source>
        <dbReference type="ARBA" id="ARBA00016218"/>
    </source>
</evidence>
<sequence>MPQVAQHQGQLTLALIALGANLPIGSQTADLTLRKALAMLPNETVQIRAVSRFFRSPAYPAGSGPDYVNAVALLDARIDADGLLAHLHDVEAQIGRIRQSRWEPRVVDLDLLSHGESVLPDAATQAAWRMLPAEEQTRATPGQLILPHPRIADRAFVLLPLAEVAPGWVHPATGKGVAAMLGALPAADKAALRPL</sequence>
<evidence type="ECO:0000256" key="5">
    <source>
        <dbReference type="ARBA" id="ARBA00022679"/>
    </source>
</evidence>
<organism evidence="14 15">
    <name type="scientific">Frigidibacter mobilis</name>
    <dbReference type="NCBI Taxonomy" id="1335048"/>
    <lineage>
        <taxon>Bacteria</taxon>
        <taxon>Pseudomonadati</taxon>
        <taxon>Pseudomonadota</taxon>
        <taxon>Alphaproteobacteria</taxon>
        <taxon>Rhodobacterales</taxon>
        <taxon>Paracoccaceae</taxon>
        <taxon>Frigidibacter</taxon>
    </lineage>
</organism>
<dbReference type="SUPFAM" id="SSF55083">
    <property type="entry name" value="6-hydroxymethyl-7,8-dihydropterin pyrophosphokinase, HPPK"/>
    <property type="match status" value="1"/>
</dbReference>
<dbReference type="AlphaFoldDB" id="A0A159Z119"/>
<dbReference type="GO" id="GO:0016301">
    <property type="term" value="F:kinase activity"/>
    <property type="evidence" value="ECO:0007669"/>
    <property type="project" value="UniProtKB-KW"/>
</dbReference>
<keyword evidence="8" id="KW-0067">ATP-binding</keyword>
<evidence type="ECO:0000256" key="6">
    <source>
        <dbReference type="ARBA" id="ARBA00022741"/>
    </source>
</evidence>
<dbReference type="Proteomes" id="UP000076128">
    <property type="component" value="Chromosome"/>
</dbReference>
<evidence type="ECO:0000256" key="9">
    <source>
        <dbReference type="ARBA" id="ARBA00022909"/>
    </source>
</evidence>
<comment type="pathway">
    <text evidence="1">Cofactor biosynthesis; tetrahydrofolate biosynthesis; 2-amino-4-hydroxy-6-hydroxymethyl-7,8-dihydropteridine diphosphate from 7,8-dihydroneopterin triphosphate: step 4/4.</text>
</comment>
<gene>
    <name evidence="14" type="ORF">AKL17_0372</name>
</gene>
<dbReference type="KEGG" id="daa:AKL17_0372"/>
<dbReference type="CDD" id="cd00483">
    <property type="entry name" value="HPPK"/>
    <property type="match status" value="1"/>
</dbReference>